<protein>
    <submittedName>
        <fullName evidence="2">VOC family protein</fullName>
    </submittedName>
</protein>
<keyword evidence="3" id="KW-1185">Reference proteome</keyword>
<feature type="domain" description="VOC" evidence="1">
    <location>
        <begin position="169"/>
        <end position="284"/>
    </location>
</feature>
<dbReference type="RefSeq" id="WP_190996503.1">
    <property type="nucleotide sequence ID" value="NZ_JACXSI010000001.1"/>
</dbReference>
<evidence type="ECO:0000313" key="3">
    <source>
        <dbReference type="Proteomes" id="UP000602076"/>
    </source>
</evidence>
<organism evidence="2 3">
    <name type="scientific">Peribacillus faecalis</name>
    <dbReference type="NCBI Taxonomy" id="2772559"/>
    <lineage>
        <taxon>Bacteria</taxon>
        <taxon>Bacillati</taxon>
        <taxon>Bacillota</taxon>
        <taxon>Bacilli</taxon>
        <taxon>Bacillales</taxon>
        <taxon>Bacillaceae</taxon>
        <taxon>Peribacillus</taxon>
    </lineage>
</organism>
<comment type="caution">
    <text evidence="2">The sequence shown here is derived from an EMBL/GenBank/DDBJ whole genome shotgun (WGS) entry which is preliminary data.</text>
</comment>
<proteinExistence type="predicted"/>
<dbReference type="Proteomes" id="UP000602076">
    <property type="component" value="Unassembled WGS sequence"/>
</dbReference>
<evidence type="ECO:0000313" key="2">
    <source>
        <dbReference type="EMBL" id="MBD3106968.1"/>
    </source>
</evidence>
<dbReference type="PROSITE" id="PS51819">
    <property type="entry name" value="VOC"/>
    <property type="match status" value="2"/>
</dbReference>
<dbReference type="SUPFAM" id="SSF54593">
    <property type="entry name" value="Glyoxalase/Bleomycin resistance protein/Dihydroxybiphenyl dioxygenase"/>
    <property type="match status" value="2"/>
</dbReference>
<feature type="domain" description="VOC" evidence="1">
    <location>
        <begin position="10"/>
        <end position="126"/>
    </location>
</feature>
<dbReference type="Pfam" id="PF00903">
    <property type="entry name" value="Glyoxalase"/>
    <property type="match status" value="1"/>
</dbReference>
<dbReference type="AlphaFoldDB" id="A0A927CSA1"/>
<dbReference type="InterPro" id="IPR029068">
    <property type="entry name" value="Glyas_Bleomycin-R_OHBP_Dase"/>
</dbReference>
<sequence>MGFHQKPNLYIRDVSINVMDLQKSLDFYRDFLGFKVLEESDRYAALTADGKTALIKLYQPEGVSPKEPRRTGLYHLAILLPSREELGKILFHLIKHNYRLGASDHLVSEALYLNDPDGNGIEIYRDREDTEWTWNNRDQVEMTTDPLDGEGVLAAAQGAPWEGMPAETVMGHIHLHVSHLQEAGRFYKDILGYDVVCEYGGQALFISSGKYHHHIGMNTWNGAGAPAPSENSVGLREYSISIPSEQYKQDIIRSLDLSELAYKEENGVLYTKDPSQNRIALHIE</sequence>
<accession>A0A927CSA1</accession>
<dbReference type="EMBL" id="JACXSI010000001">
    <property type="protein sequence ID" value="MBD3106968.1"/>
    <property type="molecule type" value="Genomic_DNA"/>
</dbReference>
<dbReference type="InterPro" id="IPR037523">
    <property type="entry name" value="VOC_core"/>
</dbReference>
<dbReference type="PANTHER" id="PTHR43279">
    <property type="entry name" value="CATECHOL-2,3-DIOXYGENASE"/>
    <property type="match status" value="1"/>
</dbReference>
<dbReference type="Gene3D" id="3.10.180.10">
    <property type="entry name" value="2,3-Dihydroxybiphenyl 1,2-Dioxygenase, domain 1"/>
    <property type="match status" value="2"/>
</dbReference>
<gene>
    <name evidence="2" type="ORF">IEO70_01065</name>
</gene>
<reference evidence="2" key="1">
    <citation type="submission" date="2020-09" db="EMBL/GenBank/DDBJ databases">
        <title>Bacillus faecalis sp. nov., a moderately halophilic bacterium isolated from cow faeces.</title>
        <authorList>
            <person name="Jiang L."/>
            <person name="Lee J."/>
        </authorList>
    </citation>
    <scope>NUCLEOTIDE SEQUENCE</scope>
    <source>
        <strain evidence="2">AGMB 02131</strain>
    </source>
</reference>
<name>A0A927CSA1_9BACI</name>
<evidence type="ECO:0000259" key="1">
    <source>
        <dbReference type="PROSITE" id="PS51819"/>
    </source>
</evidence>
<dbReference type="InterPro" id="IPR004360">
    <property type="entry name" value="Glyas_Fos-R_dOase_dom"/>
</dbReference>
<dbReference type="PANTHER" id="PTHR43279:SF1">
    <property type="entry name" value="CATECHOL-2,3-DIOXYGENASE"/>
    <property type="match status" value="1"/>
</dbReference>